<dbReference type="AlphaFoldDB" id="A0A1M4V549"/>
<feature type="transmembrane region" description="Helical" evidence="1">
    <location>
        <begin position="209"/>
        <end position="232"/>
    </location>
</feature>
<organism evidence="2 3">
    <name type="scientific">Tissierella praeacuta DSM 18095</name>
    <dbReference type="NCBI Taxonomy" id="1123404"/>
    <lineage>
        <taxon>Bacteria</taxon>
        <taxon>Bacillati</taxon>
        <taxon>Bacillota</taxon>
        <taxon>Tissierellia</taxon>
        <taxon>Tissierellales</taxon>
        <taxon>Tissierellaceae</taxon>
        <taxon>Tissierella</taxon>
    </lineage>
</organism>
<dbReference type="InterPro" id="IPR011737">
    <property type="entry name" value="CHP02206_TP0381"/>
</dbReference>
<dbReference type="Proteomes" id="UP000184114">
    <property type="component" value="Unassembled WGS sequence"/>
</dbReference>
<dbReference type="GeneID" id="90995711"/>
<accession>A0A1M4V549</accession>
<feature type="transmembrane region" description="Helical" evidence="1">
    <location>
        <begin position="12"/>
        <end position="33"/>
    </location>
</feature>
<keyword evidence="3" id="KW-1185">Reference proteome</keyword>
<dbReference type="Pfam" id="PF14808">
    <property type="entry name" value="TMEM164"/>
    <property type="match status" value="1"/>
</dbReference>
<evidence type="ECO:0000256" key="1">
    <source>
        <dbReference type="SAM" id="Phobius"/>
    </source>
</evidence>
<feature type="transmembrane region" description="Helical" evidence="1">
    <location>
        <begin position="112"/>
        <end position="133"/>
    </location>
</feature>
<keyword evidence="1" id="KW-0812">Transmembrane</keyword>
<keyword evidence="1" id="KW-1133">Transmembrane helix</keyword>
<feature type="transmembrane region" description="Helical" evidence="1">
    <location>
        <begin position="139"/>
        <end position="158"/>
    </location>
</feature>
<protein>
    <submittedName>
        <fullName evidence="2">Conserved hypothetical integral membrane protein TIGR02206</fullName>
    </submittedName>
</protein>
<name>A0A1M4V549_9FIRM</name>
<evidence type="ECO:0000313" key="3">
    <source>
        <dbReference type="Proteomes" id="UP000184114"/>
    </source>
</evidence>
<feature type="transmembrane region" description="Helical" evidence="1">
    <location>
        <begin position="170"/>
        <end position="189"/>
    </location>
</feature>
<dbReference type="RefSeq" id="WP_072974584.1">
    <property type="nucleotide sequence ID" value="NZ_FQTY01000004.1"/>
</dbReference>
<reference evidence="3" key="1">
    <citation type="submission" date="2016-11" db="EMBL/GenBank/DDBJ databases">
        <authorList>
            <person name="Varghese N."/>
            <person name="Submissions S."/>
        </authorList>
    </citation>
    <scope>NUCLEOTIDE SEQUENCE [LARGE SCALE GENOMIC DNA]</scope>
    <source>
        <strain evidence="3">DSM 18095</strain>
    </source>
</reference>
<keyword evidence="1" id="KW-0472">Membrane</keyword>
<dbReference type="NCBIfam" id="TIGR02206">
    <property type="entry name" value="intg_mem_TP0381"/>
    <property type="match status" value="1"/>
</dbReference>
<dbReference type="EMBL" id="FQTY01000004">
    <property type="protein sequence ID" value="SHE64003.1"/>
    <property type="molecule type" value="Genomic_DNA"/>
</dbReference>
<evidence type="ECO:0000313" key="2">
    <source>
        <dbReference type="EMBL" id="SHE64003.1"/>
    </source>
</evidence>
<feature type="transmembrane region" description="Helical" evidence="1">
    <location>
        <begin position="83"/>
        <end position="100"/>
    </location>
</feature>
<gene>
    <name evidence="2" type="ORF">SAMN02745784_01348</name>
</gene>
<feature type="transmembrane region" description="Helical" evidence="1">
    <location>
        <begin position="54"/>
        <end position="71"/>
    </location>
</feature>
<sequence length="251" mass="29670">MIKMFFRGNPDGYVFPIWSLAHLVIVLIAFMGIEFILLNKRKLKNSQMGRKFKILMIIVLSLQQVILYLWYYFSGYGTIKESLPLYNCRIAIIFTILAFITDKKIFKNVGCYWGIIGSILVIMMPIDVYPFSFPHYTNISYFLGHISLLWSIVYILVVDEHRIDKSSLKSILYFTNIYHLFIYFFNIFTKSNYCYLNEPPFARIFFQKFMSPNVYTVTVFFIFNILMILVYLSAKTAYRILDIDEDLVKTA</sequence>
<proteinExistence type="predicted"/>